<evidence type="ECO:0000313" key="1">
    <source>
        <dbReference type="EMBL" id="KAF2767999.1"/>
    </source>
</evidence>
<dbReference type="AlphaFoldDB" id="A0A6G1L613"/>
<evidence type="ECO:0000313" key="2">
    <source>
        <dbReference type="Proteomes" id="UP000799436"/>
    </source>
</evidence>
<dbReference type="Proteomes" id="UP000799436">
    <property type="component" value="Unassembled WGS sequence"/>
</dbReference>
<sequence>MLTASAPGLVHSYVCGFVGLWYARGTPMSSSSDSGMTGLALFVMSAGTRSRRNLIFASSMRHTKNHCLAVSTCRPSMFAQAIRLEYDHISNLRRSSTAMFSSPKRS</sequence>
<accession>A0A6G1L613</accession>
<reference evidence="1" key="1">
    <citation type="journal article" date="2020" name="Stud. Mycol.">
        <title>101 Dothideomycetes genomes: a test case for predicting lifestyles and emergence of pathogens.</title>
        <authorList>
            <person name="Haridas S."/>
            <person name="Albert R."/>
            <person name="Binder M."/>
            <person name="Bloem J."/>
            <person name="Labutti K."/>
            <person name="Salamov A."/>
            <person name="Andreopoulos B."/>
            <person name="Baker S."/>
            <person name="Barry K."/>
            <person name="Bills G."/>
            <person name="Bluhm B."/>
            <person name="Cannon C."/>
            <person name="Castanera R."/>
            <person name="Culley D."/>
            <person name="Daum C."/>
            <person name="Ezra D."/>
            <person name="Gonzalez J."/>
            <person name="Henrissat B."/>
            <person name="Kuo A."/>
            <person name="Liang C."/>
            <person name="Lipzen A."/>
            <person name="Lutzoni F."/>
            <person name="Magnuson J."/>
            <person name="Mondo S."/>
            <person name="Nolan M."/>
            <person name="Ohm R."/>
            <person name="Pangilinan J."/>
            <person name="Park H.-J."/>
            <person name="Ramirez L."/>
            <person name="Alfaro M."/>
            <person name="Sun H."/>
            <person name="Tritt A."/>
            <person name="Yoshinaga Y."/>
            <person name="Zwiers L.-H."/>
            <person name="Turgeon B."/>
            <person name="Goodwin S."/>
            <person name="Spatafora J."/>
            <person name="Crous P."/>
            <person name="Grigoriev I."/>
        </authorList>
    </citation>
    <scope>NUCLEOTIDE SEQUENCE</scope>
    <source>
        <strain evidence="1">CBS 116005</strain>
    </source>
</reference>
<protein>
    <submittedName>
        <fullName evidence="1">Uncharacterized protein</fullName>
    </submittedName>
</protein>
<organism evidence="1 2">
    <name type="scientific">Teratosphaeria nubilosa</name>
    <dbReference type="NCBI Taxonomy" id="161662"/>
    <lineage>
        <taxon>Eukaryota</taxon>
        <taxon>Fungi</taxon>
        <taxon>Dikarya</taxon>
        <taxon>Ascomycota</taxon>
        <taxon>Pezizomycotina</taxon>
        <taxon>Dothideomycetes</taxon>
        <taxon>Dothideomycetidae</taxon>
        <taxon>Mycosphaerellales</taxon>
        <taxon>Teratosphaeriaceae</taxon>
        <taxon>Teratosphaeria</taxon>
    </lineage>
</organism>
<name>A0A6G1L613_9PEZI</name>
<proteinExistence type="predicted"/>
<gene>
    <name evidence="1" type="ORF">EJ03DRAFT_364985</name>
</gene>
<keyword evidence="2" id="KW-1185">Reference proteome</keyword>
<dbReference type="EMBL" id="ML995849">
    <property type="protein sequence ID" value="KAF2767999.1"/>
    <property type="molecule type" value="Genomic_DNA"/>
</dbReference>